<name>F5RE47_METUF</name>
<proteinExistence type="predicted"/>
<reference evidence="2 3" key="1">
    <citation type="journal article" date="2011" name="J. Bacteriol.">
        <title>Genome sequence of Methyloversatilis universalis FAM5T, a methylotrophic representative of the order Rhodocyclales.</title>
        <authorList>
            <person name="Kittichotirat W."/>
            <person name="Good N.M."/>
            <person name="Hall R."/>
            <person name="Bringel F."/>
            <person name="Lajus A."/>
            <person name="Medigue C."/>
            <person name="Smalley N.E."/>
            <person name="Beck D."/>
            <person name="Bumgarner R."/>
            <person name="Vuilleumier S."/>
            <person name="Kalyuzhnaya M.G."/>
        </authorList>
    </citation>
    <scope>NUCLEOTIDE SEQUENCE [LARGE SCALE GENOMIC DNA]</scope>
    <source>
        <strain evidence="3">ATCC BAA-1314 / JCM 13912 / FAM5</strain>
    </source>
</reference>
<feature type="compositionally biased region" description="Basic and acidic residues" evidence="1">
    <location>
        <begin position="41"/>
        <end position="52"/>
    </location>
</feature>
<dbReference type="STRING" id="1000565.METUNv1_02565"/>
<comment type="caution">
    <text evidence="2">The sequence shown here is derived from an EMBL/GenBank/DDBJ whole genome shotgun (WGS) entry which is preliminary data.</text>
</comment>
<feature type="compositionally biased region" description="Polar residues" evidence="1">
    <location>
        <begin position="169"/>
        <end position="181"/>
    </location>
</feature>
<evidence type="ECO:0000256" key="1">
    <source>
        <dbReference type="SAM" id="MobiDB-lite"/>
    </source>
</evidence>
<dbReference type="AlphaFoldDB" id="F5RE47"/>
<feature type="region of interest" description="Disordered" evidence="1">
    <location>
        <begin position="161"/>
        <end position="190"/>
    </location>
</feature>
<gene>
    <name evidence="2" type="ORF">METUNv1_02565</name>
</gene>
<dbReference type="Proteomes" id="UP000005019">
    <property type="component" value="Unassembled WGS sequence"/>
</dbReference>
<dbReference type="EMBL" id="AFHG01000052">
    <property type="protein sequence ID" value="EGK71178.1"/>
    <property type="molecule type" value="Genomic_DNA"/>
</dbReference>
<keyword evidence="3" id="KW-1185">Reference proteome</keyword>
<organism evidence="2 3">
    <name type="scientific">Methyloversatilis universalis (strain ATCC BAA-1314 / DSM 25237 / JCM 13912 / CCUG 52030 / FAM5)</name>
    <dbReference type="NCBI Taxonomy" id="1000565"/>
    <lineage>
        <taxon>Bacteria</taxon>
        <taxon>Pseudomonadati</taxon>
        <taxon>Pseudomonadota</taxon>
        <taxon>Betaproteobacteria</taxon>
        <taxon>Nitrosomonadales</taxon>
        <taxon>Sterolibacteriaceae</taxon>
        <taxon>Methyloversatilis</taxon>
    </lineage>
</organism>
<evidence type="ECO:0000313" key="2">
    <source>
        <dbReference type="EMBL" id="EGK71178.1"/>
    </source>
</evidence>
<accession>F5RE47</accession>
<dbReference type="AntiFam" id="ANF00006">
    <property type="entry name" value="Translation of CRISPR region"/>
</dbReference>
<dbReference type="AntiFam" id="ANF00057">
    <property type="entry name" value="Translation of E. coli type CRISPR repeat"/>
</dbReference>
<feature type="region of interest" description="Disordered" evidence="1">
    <location>
        <begin position="40"/>
        <end position="62"/>
    </location>
</feature>
<dbReference type="eggNOG" id="ENOG5032V99">
    <property type="taxonomic scope" value="Bacteria"/>
</dbReference>
<sequence>MRGTGNRLGAERRKLRFIPAHAGNGRPGRLRGIRNTVHPRACGERRRSDAPARADLGSSPRMRGTDLHRVGLGAFVRFIPAHAGNGANEDSTTAALTVHPRACGERYPGARPPAHPCGSSPRMRGTVGLGTGNKDQMRFIPAHAGNGVPVPVPDRRRTVHPRACGERAATSQRATRSTGSSPRMRGTGLPRMHTASHRRFIPAHAGNGRHLGLPIPQQAVHPRACGERGSWAYEWANGRGSSPRMRGTGTMTSHSVIVRRFIPAHAGNGRTHP</sequence>
<protein>
    <submittedName>
        <fullName evidence="2">Uncharacterized protein</fullName>
    </submittedName>
</protein>
<evidence type="ECO:0000313" key="3">
    <source>
        <dbReference type="Proteomes" id="UP000005019"/>
    </source>
</evidence>